<proteinExistence type="inferred from homology"/>
<keyword evidence="3 8" id="KW-0819">tRNA processing</keyword>
<dbReference type="InterPro" id="IPR004803">
    <property type="entry name" value="TGT"/>
</dbReference>
<evidence type="ECO:0000256" key="2">
    <source>
        <dbReference type="ARBA" id="ARBA00022679"/>
    </source>
</evidence>
<dbReference type="InterPro" id="IPR036511">
    <property type="entry name" value="TGT-like_sf"/>
</dbReference>
<organism evidence="10 11">
    <name type="scientific">Batillaria attramentaria</name>
    <dbReference type="NCBI Taxonomy" id="370345"/>
    <lineage>
        <taxon>Eukaryota</taxon>
        <taxon>Metazoa</taxon>
        <taxon>Spiralia</taxon>
        <taxon>Lophotrochozoa</taxon>
        <taxon>Mollusca</taxon>
        <taxon>Gastropoda</taxon>
        <taxon>Caenogastropoda</taxon>
        <taxon>Sorbeoconcha</taxon>
        <taxon>Cerithioidea</taxon>
        <taxon>Batillariidae</taxon>
        <taxon>Batillaria</taxon>
    </lineage>
</organism>
<feature type="binding site" evidence="8">
    <location>
        <position position="312"/>
    </location>
    <ligand>
        <name>Zn(2+)</name>
        <dbReference type="ChEBI" id="CHEBI:29105"/>
    </ligand>
</feature>
<evidence type="ECO:0000256" key="3">
    <source>
        <dbReference type="ARBA" id="ARBA00022694"/>
    </source>
</evidence>
<reference evidence="10 11" key="1">
    <citation type="journal article" date="2023" name="Sci. Data">
        <title>Genome assembly of the Korean intertidal mud-creeper Batillaria attramentaria.</title>
        <authorList>
            <person name="Patra A.K."/>
            <person name="Ho P.T."/>
            <person name="Jun S."/>
            <person name="Lee S.J."/>
            <person name="Kim Y."/>
            <person name="Won Y.J."/>
        </authorList>
    </citation>
    <scope>NUCLEOTIDE SEQUENCE [LARGE SCALE GENOMIC DNA]</scope>
    <source>
        <strain evidence="10">Wonlab-2016</strain>
    </source>
</reference>
<dbReference type="SUPFAM" id="SSF51713">
    <property type="entry name" value="tRNA-guanine transglycosylase"/>
    <property type="match status" value="1"/>
</dbReference>
<feature type="binding site" evidence="8">
    <location>
        <position position="222"/>
    </location>
    <ligand>
        <name>substrate</name>
    </ligand>
</feature>
<dbReference type="GO" id="GO:0008033">
    <property type="term" value="P:tRNA processing"/>
    <property type="evidence" value="ECO:0007669"/>
    <property type="project" value="UniProtKB-KW"/>
</dbReference>
<keyword evidence="4 8" id="KW-0479">Metal-binding</keyword>
<dbReference type="PANTHER" id="PTHR43530">
    <property type="entry name" value="QUEUINE TRNA-RIBOSYLTRANSFERASE CATALYTIC SUBUNIT 1"/>
    <property type="match status" value="1"/>
</dbReference>
<comment type="cofactor">
    <cofactor evidence="8">
        <name>Zn(2+)</name>
        <dbReference type="ChEBI" id="CHEBI:29105"/>
    </cofactor>
</comment>
<keyword evidence="8" id="KW-0963">Cytoplasm</keyword>
<feature type="binding site" evidence="8">
    <location>
        <position position="310"/>
    </location>
    <ligand>
        <name>Zn(2+)</name>
        <dbReference type="ChEBI" id="CHEBI:29105"/>
    </ligand>
</feature>
<dbReference type="PANTHER" id="PTHR43530:SF1">
    <property type="entry name" value="QUEUINE TRNA-RIBOSYLTRANSFERASE CATALYTIC SUBUNIT 1"/>
    <property type="match status" value="1"/>
</dbReference>
<dbReference type="Proteomes" id="UP001519460">
    <property type="component" value="Unassembled WGS sequence"/>
</dbReference>
<feature type="binding site" evidence="8">
    <location>
        <begin position="98"/>
        <end position="102"/>
    </location>
    <ligand>
        <name>substrate</name>
    </ligand>
</feature>
<protein>
    <recommendedName>
        <fullName evidence="8">Queuine tRNA-ribosyltransferase catalytic subunit 1</fullName>
        <ecNumber evidence="8">2.4.2.64</ecNumber>
    </recommendedName>
    <alternativeName>
        <fullName evidence="8">Guanine insertion enzyme</fullName>
    </alternativeName>
    <alternativeName>
        <fullName evidence="8">tRNA-guanine transglycosylase</fullName>
    </alternativeName>
</protein>
<feature type="active site" description="Proton acceptor" evidence="8">
    <location>
        <position position="98"/>
    </location>
</feature>
<evidence type="ECO:0000256" key="8">
    <source>
        <dbReference type="HAMAP-Rule" id="MF_03218"/>
    </source>
</evidence>
<dbReference type="GO" id="GO:0005737">
    <property type="term" value="C:cytoplasm"/>
    <property type="evidence" value="ECO:0007669"/>
    <property type="project" value="UniProtKB-SubCell"/>
</dbReference>
<dbReference type="EMBL" id="JACVVK020000197">
    <property type="protein sequence ID" value="KAK7485281.1"/>
    <property type="molecule type" value="Genomic_DNA"/>
</dbReference>
<comment type="subcellular location">
    <subcellularLocation>
        <location evidence="8">Cytoplasm</location>
    </subcellularLocation>
</comment>
<dbReference type="GO" id="GO:0008479">
    <property type="term" value="F:tRNA-guanosine(34) queuine transglycosylase activity"/>
    <property type="evidence" value="ECO:0007669"/>
    <property type="project" value="UniProtKB-UniRule"/>
</dbReference>
<dbReference type="NCBIfam" id="TIGR00430">
    <property type="entry name" value="Q_tRNA_tgt"/>
    <property type="match status" value="1"/>
</dbReference>
<feature type="active site" description="Nucleophile" evidence="8">
    <location>
        <position position="272"/>
    </location>
</feature>
<keyword evidence="5 8" id="KW-0862">Zinc</keyword>
<accession>A0ABD0KDU7</accession>
<feature type="region of interest" description="RNA binding; important for wobble base 34 recognition" evidence="8">
    <location>
        <begin position="277"/>
        <end position="281"/>
    </location>
</feature>
<evidence type="ECO:0000313" key="10">
    <source>
        <dbReference type="EMBL" id="KAK7485281.1"/>
    </source>
</evidence>
<gene>
    <name evidence="10" type="ORF">BaRGS_00023532</name>
</gene>
<feature type="domain" description="tRNA-guanine(15) transglycosylase-like" evidence="9">
    <location>
        <begin position="19"/>
        <end position="372"/>
    </location>
</feature>
<dbReference type="Gene3D" id="3.20.20.105">
    <property type="entry name" value="Queuine tRNA-ribosyltransferase-like"/>
    <property type="match status" value="1"/>
</dbReference>
<feature type="binding site" evidence="8">
    <location>
        <position position="340"/>
    </location>
    <ligand>
        <name>Zn(2+)</name>
        <dbReference type="ChEBI" id="CHEBI:29105"/>
    </ligand>
</feature>
<evidence type="ECO:0000256" key="5">
    <source>
        <dbReference type="ARBA" id="ARBA00022833"/>
    </source>
</evidence>
<dbReference type="NCBIfam" id="TIGR00449">
    <property type="entry name" value="tgt_general"/>
    <property type="match status" value="1"/>
</dbReference>
<comment type="subunit">
    <text evidence="7">Heterodimer of a catalytic subunit QTRT1 and an accessory subunit QTRT2.</text>
</comment>
<name>A0ABD0KDU7_9CAEN</name>
<comment type="catalytic activity">
    <reaction evidence="6 8">
        <text>guanosine(34) in tRNA + queuine = queuosine(34) in tRNA + guanine</text>
        <dbReference type="Rhea" id="RHEA:16633"/>
        <dbReference type="Rhea" id="RHEA-COMP:10341"/>
        <dbReference type="Rhea" id="RHEA-COMP:18571"/>
        <dbReference type="ChEBI" id="CHEBI:16235"/>
        <dbReference type="ChEBI" id="CHEBI:17433"/>
        <dbReference type="ChEBI" id="CHEBI:74269"/>
        <dbReference type="ChEBI" id="CHEBI:194431"/>
        <dbReference type="EC" id="2.4.2.64"/>
    </reaction>
</comment>
<dbReference type="HAMAP" id="MF_00168">
    <property type="entry name" value="Q_tRNA_Tgt"/>
    <property type="match status" value="1"/>
</dbReference>
<evidence type="ECO:0000313" key="11">
    <source>
        <dbReference type="Proteomes" id="UP001519460"/>
    </source>
</evidence>
<comment type="caution">
    <text evidence="10">The sequence shown here is derived from an EMBL/GenBank/DDBJ whole genome shotgun (WGS) entry which is preliminary data.</text>
</comment>
<evidence type="ECO:0000256" key="1">
    <source>
        <dbReference type="ARBA" id="ARBA00022676"/>
    </source>
</evidence>
<dbReference type="Pfam" id="PF01702">
    <property type="entry name" value="TGT"/>
    <property type="match status" value="1"/>
</dbReference>
<keyword evidence="11" id="KW-1185">Reference proteome</keyword>
<evidence type="ECO:0000256" key="7">
    <source>
        <dbReference type="ARBA" id="ARBA00062453"/>
    </source>
</evidence>
<feature type="binding site" evidence="8">
    <location>
        <position position="195"/>
    </location>
    <ligand>
        <name>substrate</name>
    </ligand>
</feature>
<comment type="subunit">
    <text evidence="8">Heterodimer of a catalytic subunit and an accessory subunit.</text>
</comment>
<feature type="binding site" evidence="8">
    <location>
        <position position="315"/>
    </location>
    <ligand>
        <name>Zn(2+)</name>
        <dbReference type="ChEBI" id="CHEBI:29105"/>
    </ligand>
</feature>
<dbReference type="FunFam" id="3.20.20.105:FF:000001">
    <property type="entry name" value="Queuine tRNA-ribosyltransferase"/>
    <property type="match status" value="1"/>
</dbReference>
<comment type="function">
    <text evidence="8">Catalytic subunit of the queuine tRNA-ribosyltransferase (TGT) that catalyzes the base-exchange of a guanine (G) residue with queuine (Q) at position 34 (anticodon wobble position) in tRNAs with GU(N) anticodons (tRNA-Asp, -Asn, -His and -Tyr), resulting in the hypermodified nucleoside queuosine (7-(((4,5-cis-dihydroxy-2-cyclopenten-1-yl)amino)methyl)-7-deazaguanosine). Catalysis occurs through a double-displacement mechanism. The nucleophile active site attacks the C1' of nucleotide 34 to detach the guanine base from the RNA, forming a covalent enzyme-RNA intermediate. The proton acceptor active site deprotonates the incoming queuine, allowing a nucleophilic attack on the C1' of the ribose to form the product.</text>
</comment>
<dbReference type="InterPro" id="IPR002616">
    <property type="entry name" value="tRNA_ribo_trans-like"/>
</dbReference>
<feature type="binding site" evidence="8">
    <location>
        <position position="152"/>
    </location>
    <ligand>
        <name>substrate</name>
    </ligand>
</feature>
<sequence>MAAKHSALSLKVLAECPVTKARACEMILPHATVNTPVFMPVGTQGSMKGLVPDQLRDLDCRLILGNTYHLGHRPGPELLEKAGGLHSFMQWDRALLTDSGGFQMVSLLDLAEITEEGVKFKSPHDGSMMLLTPEHSIGIQNAIGADIIMQLDDVVSSTVTGPRVEEAMHRTIRWLDRCLAVHKRPHDQNIFPIVQGGLDEDLRRQCARELVKRDVPGFAIGGLSGGEEKQHFWRMVTVSTDELPNNKPRYLMGVGFAVDLVVCVALGCDMFDCVFPTRTARFGCALVSTGQINLKNKTFAKDFQPIDKDCPCSTCQTYTRAYLHTVVTFETVACTLLTVHNIAYQLRLMRSMHESIIAGQFPEFVQTFFKDMFPKKNYPDWAVDALSSVNITLL</sequence>
<feature type="region of interest" description="RNA binding" evidence="8">
    <location>
        <begin position="253"/>
        <end position="259"/>
    </location>
</feature>
<dbReference type="AlphaFoldDB" id="A0ABD0KDU7"/>
<keyword evidence="1 8" id="KW-0328">Glycosyltransferase</keyword>
<evidence type="ECO:0000256" key="6">
    <source>
        <dbReference type="ARBA" id="ARBA00052706"/>
    </source>
</evidence>
<dbReference type="EC" id="2.4.2.64" evidence="8"/>
<evidence type="ECO:0000259" key="9">
    <source>
        <dbReference type="Pfam" id="PF01702"/>
    </source>
</evidence>
<keyword evidence="2 8" id="KW-0808">Transferase</keyword>
<comment type="similarity">
    <text evidence="8">Belongs to the queuine tRNA-ribosyltransferase family.</text>
</comment>
<dbReference type="GO" id="GO:0046872">
    <property type="term" value="F:metal ion binding"/>
    <property type="evidence" value="ECO:0007669"/>
    <property type="project" value="UniProtKB-KW"/>
</dbReference>
<evidence type="ECO:0000256" key="4">
    <source>
        <dbReference type="ARBA" id="ARBA00022723"/>
    </source>
</evidence>